<dbReference type="InterPro" id="IPR011047">
    <property type="entry name" value="Quinoprotein_ADH-like_sf"/>
</dbReference>
<proteinExistence type="predicted"/>
<accession>A0ABN3QU96</accession>
<dbReference type="Proteomes" id="UP001501509">
    <property type="component" value="Unassembled WGS sequence"/>
</dbReference>
<gene>
    <name evidence="9" type="ORF">GCM10010411_88110</name>
</gene>
<dbReference type="SMART" id="SM00320">
    <property type="entry name" value="WD40"/>
    <property type="match status" value="3"/>
</dbReference>
<keyword evidence="5" id="KW-0067">ATP-binding</keyword>
<dbReference type="Gene3D" id="1.10.510.10">
    <property type="entry name" value="Transferase(Phosphotransferase) domain 1"/>
    <property type="match status" value="1"/>
</dbReference>
<dbReference type="InterPro" id="IPR015943">
    <property type="entry name" value="WD40/YVTN_repeat-like_dom_sf"/>
</dbReference>
<dbReference type="SUPFAM" id="SSF50998">
    <property type="entry name" value="Quinoprotein alcohol dehydrogenase-like"/>
    <property type="match status" value="1"/>
</dbReference>
<keyword evidence="7" id="KW-1133">Transmembrane helix</keyword>
<keyword evidence="4" id="KW-0418">Kinase</keyword>
<keyword evidence="7" id="KW-0472">Membrane</keyword>
<evidence type="ECO:0000256" key="2">
    <source>
        <dbReference type="ARBA" id="ARBA00022679"/>
    </source>
</evidence>
<dbReference type="PROSITE" id="PS00108">
    <property type="entry name" value="PROTEIN_KINASE_ST"/>
    <property type="match status" value="1"/>
</dbReference>
<evidence type="ECO:0000313" key="10">
    <source>
        <dbReference type="Proteomes" id="UP001501509"/>
    </source>
</evidence>
<dbReference type="CDD" id="cd14014">
    <property type="entry name" value="STKc_PknB_like"/>
    <property type="match status" value="1"/>
</dbReference>
<keyword evidence="2" id="KW-0808">Transferase</keyword>
<evidence type="ECO:0000256" key="7">
    <source>
        <dbReference type="SAM" id="Phobius"/>
    </source>
</evidence>
<dbReference type="SUPFAM" id="SSF56112">
    <property type="entry name" value="Protein kinase-like (PK-like)"/>
    <property type="match status" value="1"/>
</dbReference>
<dbReference type="InterPro" id="IPR011009">
    <property type="entry name" value="Kinase-like_dom_sf"/>
</dbReference>
<organism evidence="9 10">
    <name type="scientific">Actinomadura fulvescens</name>
    <dbReference type="NCBI Taxonomy" id="46160"/>
    <lineage>
        <taxon>Bacteria</taxon>
        <taxon>Bacillati</taxon>
        <taxon>Actinomycetota</taxon>
        <taxon>Actinomycetes</taxon>
        <taxon>Streptosporangiales</taxon>
        <taxon>Thermomonosporaceae</taxon>
        <taxon>Actinomadura</taxon>
    </lineage>
</organism>
<feature type="transmembrane region" description="Helical" evidence="7">
    <location>
        <begin position="464"/>
        <end position="485"/>
    </location>
</feature>
<dbReference type="Gene3D" id="3.30.200.20">
    <property type="entry name" value="Phosphorylase Kinase, domain 1"/>
    <property type="match status" value="1"/>
</dbReference>
<dbReference type="SMART" id="SM00220">
    <property type="entry name" value="S_TKc"/>
    <property type="match status" value="1"/>
</dbReference>
<dbReference type="PANTHER" id="PTHR11584:SF369">
    <property type="entry name" value="MITOGEN-ACTIVATED PROTEIN KINASE KINASE KINASE 19-RELATED"/>
    <property type="match status" value="1"/>
</dbReference>
<dbReference type="Pfam" id="PF00069">
    <property type="entry name" value="Pkinase"/>
    <property type="match status" value="1"/>
</dbReference>
<sequence>MAVPLLPGDPVQLGPYWLAGRLGAGGQGVVYEGYDAQGARVAVKALHAEFVGDGHREMLRREVRALGQVASFCTAKVLGADLDGRVPYVVSEYVPGRDLAAAVAANGPCGPDGLLRLAIGMATALSAIHRAGVVHRDLKPANVLLGPDGPRVIDFGIARMEEMSRSVSGALKGTPRWMAPEVFGGRRAGPQVDIWAWGAVVLFAATGRPPFAGDSLPEVMHQVTHHEPDTGPLDEPLRSLVRAALAKDPGGRPSARDLLLGLIGGEDLGDGRRAAAEIEAEPAAEVSLAELAEDAYGRLPEAARPAVPGVMLRMVAPGQDADETLRRARVGELASDESGRQGGGENGGEPFDLILREFTAAGVLVRDGDELAIANAALLRAWPRLREWVQAERPGLSAQVALADAARFWDEHGRRRGDLLQGTALERARDWAAAGRRLLVLNPVERQFLQAASALVTRRARARALLSALLAVLLIVAIGAVVITLQQSRRLTEQRDAAVSARLATLVNDLRRADPRLARQLAIAAMRLGDPVEARSALLTVAHQWEDDLTPIPGFEKGAPETFAADRSVRLLAYAKKGEATVTVVDLDKRTVVSTYTAPAAVVSVAMSPDGSTVLARTANNSAHVLDSRTGTPRFAHQYCKCGEYWSLTERGDHIVIKDDGYLASKSVRVLDARTNRWIFRKEAVARFGFWLSPDLRWAALTDGGRDGRLTWTDLRTRKTVPGPTFGLTDRERLDNVVFSPDGRTIAAAVGRKAGGGELRTAKADFGSESSAYGELGEVDPSGFVHFSSDGSLVASRRNVWSVQSRRPVMEYSTSTADCEYGNFGFGPGDTSLRCLSRPGMVRSLDISAFTRASFNIDRAVGSALFTADGQTLAVTTGAGGASTRAVELWDVRRQARRSAGIEIPAHGRFNPGILALSNDARHLVTRGADGVLQLWDTGTGSKVMDQPGKTADLAAIAPDNRHLVFQVGEPSGARSIQHWRLRPLGLIKEIRLPKPSRLNTQELTGLFFHPNGRSVVSDHYGVIEWPSGRFLARRTTPGFSVVGVTGDGTQTIIDDGVDLGFWSLPSWRPAGRDLPTGDHVTQRPLVAVRGDLIATAVPNGGRYPRIRLWDLDRKHPLVPLPGHDGEILAMAFTPDGESLVSVDSRGKVLSHTVATRRVIAELCARSGQLSRRDWATHIPEAPHQNSC</sequence>
<evidence type="ECO:0000256" key="4">
    <source>
        <dbReference type="ARBA" id="ARBA00022777"/>
    </source>
</evidence>
<keyword evidence="1" id="KW-0723">Serine/threonine-protein kinase</keyword>
<dbReference type="InterPro" id="IPR011044">
    <property type="entry name" value="Quino_amine_DH_bsu"/>
</dbReference>
<keyword evidence="10" id="KW-1185">Reference proteome</keyword>
<dbReference type="EMBL" id="BAAATD010000019">
    <property type="protein sequence ID" value="GAA2635463.1"/>
    <property type="molecule type" value="Genomic_DNA"/>
</dbReference>
<evidence type="ECO:0000256" key="3">
    <source>
        <dbReference type="ARBA" id="ARBA00022741"/>
    </source>
</evidence>
<keyword evidence="6" id="KW-0853">WD repeat</keyword>
<evidence type="ECO:0000256" key="1">
    <source>
        <dbReference type="ARBA" id="ARBA00022527"/>
    </source>
</evidence>
<dbReference type="SUPFAM" id="SSF50969">
    <property type="entry name" value="YVTN repeat-like/Quinoprotein amine dehydrogenase"/>
    <property type="match status" value="1"/>
</dbReference>
<keyword evidence="7" id="KW-0812">Transmembrane</keyword>
<comment type="caution">
    <text evidence="9">The sequence shown here is derived from an EMBL/GenBank/DDBJ whole genome shotgun (WGS) entry which is preliminary data.</text>
</comment>
<dbReference type="PANTHER" id="PTHR11584">
    <property type="entry name" value="SERINE/THREONINE PROTEIN KINASE"/>
    <property type="match status" value="1"/>
</dbReference>
<evidence type="ECO:0000256" key="5">
    <source>
        <dbReference type="ARBA" id="ARBA00022840"/>
    </source>
</evidence>
<dbReference type="Pfam" id="PF00400">
    <property type="entry name" value="WD40"/>
    <property type="match status" value="1"/>
</dbReference>
<feature type="repeat" description="WD" evidence="6">
    <location>
        <begin position="915"/>
        <end position="946"/>
    </location>
</feature>
<dbReference type="InterPro" id="IPR049052">
    <property type="entry name" value="nSTAND1"/>
</dbReference>
<protein>
    <recommendedName>
        <fullName evidence="8">Protein kinase domain-containing protein</fullName>
    </recommendedName>
</protein>
<dbReference type="InterPro" id="IPR008271">
    <property type="entry name" value="Ser/Thr_kinase_AS"/>
</dbReference>
<dbReference type="PROSITE" id="PS50011">
    <property type="entry name" value="PROTEIN_KINASE_DOM"/>
    <property type="match status" value="1"/>
</dbReference>
<dbReference type="Pfam" id="PF20703">
    <property type="entry name" value="nSTAND1"/>
    <property type="match status" value="1"/>
</dbReference>
<keyword evidence="3" id="KW-0547">Nucleotide-binding</keyword>
<evidence type="ECO:0000313" key="9">
    <source>
        <dbReference type="EMBL" id="GAA2635463.1"/>
    </source>
</evidence>
<feature type="domain" description="Protein kinase" evidence="8">
    <location>
        <begin position="16"/>
        <end position="263"/>
    </location>
</feature>
<evidence type="ECO:0000256" key="6">
    <source>
        <dbReference type="PROSITE-ProRule" id="PRU00221"/>
    </source>
</evidence>
<evidence type="ECO:0000259" key="8">
    <source>
        <dbReference type="PROSITE" id="PS50011"/>
    </source>
</evidence>
<dbReference type="InterPro" id="IPR000719">
    <property type="entry name" value="Prot_kinase_dom"/>
</dbReference>
<reference evidence="9 10" key="1">
    <citation type="journal article" date="2019" name="Int. J. Syst. Evol. Microbiol.">
        <title>The Global Catalogue of Microorganisms (GCM) 10K type strain sequencing project: providing services to taxonomists for standard genome sequencing and annotation.</title>
        <authorList>
            <consortium name="The Broad Institute Genomics Platform"/>
            <consortium name="The Broad Institute Genome Sequencing Center for Infectious Disease"/>
            <person name="Wu L."/>
            <person name="Ma J."/>
        </authorList>
    </citation>
    <scope>NUCLEOTIDE SEQUENCE [LARGE SCALE GENOMIC DNA]</scope>
    <source>
        <strain evidence="9 10">JCM 6833</strain>
    </source>
</reference>
<dbReference type="Gene3D" id="2.130.10.10">
    <property type="entry name" value="YVTN repeat-like/Quinoprotein amine dehydrogenase"/>
    <property type="match status" value="3"/>
</dbReference>
<dbReference type="InterPro" id="IPR001680">
    <property type="entry name" value="WD40_rpt"/>
</dbReference>
<dbReference type="PROSITE" id="PS50082">
    <property type="entry name" value="WD_REPEATS_2"/>
    <property type="match status" value="1"/>
</dbReference>
<name>A0ABN3QU96_9ACTN</name>